<reference evidence="1 2" key="1">
    <citation type="journal article" date="2019" name="Commun. Biol.">
        <title>The bagworm genome reveals a unique fibroin gene that provides high tensile strength.</title>
        <authorList>
            <person name="Kono N."/>
            <person name="Nakamura H."/>
            <person name="Ohtoshi R."/>
            <person name="Tomita M."/>
            <person name="Numata K."/>
            <person name="Arakawa K."/>
        </authorList>
    </citation>
    <scope>NUCLEOTIDE SEQUENCE [LARGE SCALE GENOMIC DNA]</scope>
</reference>
<protein>
    <submittedName>
        <fullName evidence="1">Uncharacterized protein</fullName>
    </submittedName>
</protein>
<comment type="caution">
    <text evidence="1">The sequence shown here is derived from an EMBL/GenBank/DDBJ whole genome shotgun (WGS) entry which is preliminary data.</text>
</comment>
<proteinExistence type="predicted"/>
<dbReference type="AlphaFoldDB" id="A0A4C2A1A0"/>
<sequence length="93" mass="10373">MSLNVITEPYSGRSVRYPQNADVKWQLPLLPFVFPTRIHDARLKYSHSRCRSCDTRVALDFSSGSAVGYGRGLVLDFVPDTGVELGSPWASQQ</sequence>
<dbReference type="Proteomes" id="UP000299102">
    <property type="component" value="Unassembled WGS sequence"/>
</dbReference>
<dbReference type="EMBL" id="BGZK01002514">
    <property type="protein sequence ID" value="GBP94516.1"/>
    <property type="molecule type" value="Genomic_DNA"/>
</dbReference>
<name>A0A4C2A1A0_EUMVA</name>
<evidence type="ECO:0000313" key="1">
    <source>
        <dbReference type="EMBL" id="GBP94516.1"/>
    </source>
</evidence>
<gene>
    <name evidence="1" type="ORF">EVAR_6192_1</name>
</gene>
<keyword evidence="2" id="KW-1185">Reference proteome</keyword>
<organism evidence="1 2">
    <name type="scientific">Eumeta variegata</name>
    <name type="common">Bagworm moth</name>
    <name type="synonym">Eumeta japonica</name>
    <dbReference type="NCBI Taxonomy" id="151549"/>
    <lineage>
        <taxon>Eukaryota</taxon>
        <taxon>Metazoa</taxon>
        <taxon>Ecdysozoa</taxon>
        <taxon>Arthropoda</taxon>
        <taxon>Hexapoda</taxon>
        <taxon>Insecta</taxon>
        <taxon>Pterygota</taxon>
        <taxon>Neoptera</taxon>
        <taxon>Endopterygota</taxon>
        <taxon>Lepidoptera</taxon>
        <taxon>Glossata</taxon>
        <taxon>Ditrysia</taxon>
        <taxon>Tineoidea</taxon>
        <taxon>Psychidae</taxon>
        <taxon>Oiketicinae</taxon>
        <taxon>Eumeta</taxon>
    </lineage>
</organism>
<accession>A0A4C2A1A0</accession>
<evidence type="ECO:0000313" key="2">
    <source>
        <dbReference type="Proteomes" id="UP000299102"/>
    </source>
</evidence>